<gene>
    <name evidence="3" type="ORF">NSO95_09240</name>
</gene>
<evidence type="ECO:0000313" key="3">
    <source>
        <dbReference type="EMBL" id="MCR2834126.1"/>
    </source>
</evidence>
<dbReference type="GO" id="GO:0003964">
    <property type="term" value="F:RNA-directed DNA polymerase activity"/>
    <property type="evidence" value="ECO:0007669"/>
    <property type="project" value="UniProtKB-KW"/>
</dbReference>
<dbReference type="CDD" id="cd01646">
    <property type="entry name" value="RT_Bac_retron_I"/>
    <property type="match status" value="1"/>
</dbReference>
<organism evidence="3 4">
    <name type="scientific">Parerythrobacter lacustris</name>
    <dbReference type="NCBI Taxonomy" id="2969984"/>
    <lineage>
        <taxon>Bacteria</taxon>
        <taxon>Pseudomonadati</taxon>
        <taxon>Pseudomonadota</taxon>
        <taxon>Alphaproteobacteria</taxon>
        <taxon>Sphingomonadales</taxon>
        <taxon>Erythrobacteraceae</taxon>
        <taxon>Parerythrobacter</taxon>
    </lineage>
</organism>
<name>A0ABT1XR55_9SPHN</name>
<keyword evidence="3" id="KW-0695">RNA-directed DNA polymerase</keyword>
<proteinExistence type="predicted"/>
<comment type="caution">
    <text evidence="3">The sequence shown here is derived from an EMBL/GenBank/DDBJ whole genome shotgun (WGS) entry which is preliminary data.</text>
</comment>
<dbReference type="RefSeq" id="WP_257595931.1">
    <property type="nucleotide sequence ID" value="NZ_JANKHH010000005.1"/>
</dbReference>
<dbReference type="Proteomes" id="UP001206067">
    <property type="component" value="Unassembled WGS sequence"/>
</dbReference>
<dbReference type="EMBL" id="JANKHH010000005">
    <property type="protein sequence ID" value="MCR2834126.1"/>
    <property type="molecule type" value="Genomic_DNA"/>
</dbReference>
<keyword evidence="3" id="KW-0548">Nucleotidyltransferase</keyword>
<sequence>MTLKESLLKVGYLPENLPPTFTTDALGGFLAAKKGWISKKPVRAANYNASKRGMTRRTFSLLHPQTAHDLAAFIDLHADAFTEFFARSPFSLSAPRLMEDGDRAVQIASHSELEAARLAKLAPFRFIAKTDISRFYHSIYTHSVPWAFHGKAAAKADRRAASEATFMNRLDAVLCSGQDGQTIGIPVGPDASRYVAELVGTAIDLEFVARGGAENCEVIRHVDDVWIGAHTHADAEAALWKYREAIRSYELDINESKTLITSEQFQFSDVWPSDISTRIEFAINSPSKRVPDRLRAALEYAFSLAAKDGDDGILKYTLRYLDRSELADEHWEHIEPFLKRAAVHFGHTVDYVARIVVWRHLARRDLEIAEWTPIIVNLLLRHGRLGNDGEVCWALYVALRLRIPVPLEVARSIVTNCGALSTVSLLSMAEFGLVDAAIFSFAENAIITETASGAYWPIFLEWQAKDWPEGVFMVSDNPLIEEIAGSKISIFDATQLPAVFDDFDEEDFGSVGHAIETRTSQYDDDDDDEDEAQEEEDDDLDF</sequence>
<feature type="compositionally biased region" description="Acidic residues" evidence="1">
    <location>
        <begin position="522"/>
        <end position="542"/>
    </location>
</feature>
<dbReference type="PROSITE" id="PS50878">
    <property type="entry name" value="RT_POL"/>
    <property type="match status" value="1"/>
</dbReference>
<feature type="region of interest" description="Disordered" evidence="1">
    <location>
        <begin position="514"/>
        <end position="542"/>
    </location>
</feature>
<evidence type="ECO:0000259" key="2">
    <source>
        <dbReference type="PROSITE" id="PS50878"/>
    </source>
</evidence>
<keyword evidence="3" id="KW-0808">Transferase</keyword>
<reference evidence="3 4" key="1">
    <citation type="submission" date="2022-08" db="EMBL/GenBank/DDBJ databases">
        <title>Polyphasic taxonomy analysis of Qipengyuania sp.RS5-5.</title>
        <authorList>
            <person name="Xamxidin M."/>
            <person name="Wu M."/>
        </authorList>
    </citation>
    <scope>NUCLEOTIDE SEQUENCE [LARGE SCALE GENOMIC DNA]</scope>
    <source>
        <strain evidence="3 4">RS5-5</strain>
    </source>
</reference>
<dbReference type="InterPro" id="IPR000477">
    <property type="entry name" value="RT_dom"/>
</dbReference>
<evidence type="ECO:0000313" key="4">
    <source>
        <dbReference type="Proteomes" id="UP001206067"/>
    </source>
</evidence>
<accession>A0ABT1XR55</accession>
<keyword evidence="4" id="KW-1185">Reference proteome</keyword>
<feature type="domain" description="Reverse transcriptase" evidence="2">
    <location>
        <begin position="1"/>
        <end position="283"/>
    </location>
</feature>
<protein>
    <submittedName>
        <fullName evidence="3">RNA-directed DNA polymerase</fullName>
    </submittedName>
</protein>
<evidence type="ECO:0000256" key="1">
    <source>
        <dbReference type="SAM" id="MobiDB-lite"/>
    </source>
</evidence>